<dbReference type="GO" id="GO:0005886">
    <property type="term" value="C:plasma membrane"/>
    <property type="evidence" value="ECO:0007669"/>
    <property type="project" value="TreeGrafter"/>
</dbReference>
<dbReference type="InterPro" id="IPR012681">
    <property type="entry name" value="NCS1"/>
</dbReference>
<feature type="transmembrane region" description="Helical" evidence="6">
    <location>
        <begin position="248"/>
        <end position="269"/>
    </location>
</feature>
<evidence type="ECO:0000256" key="4">
    <source>
        <dbReference type="ARBA" id="ARBA00022989"/>
    </source>
</evidence>
<dbReference type="InterPro" id="IPR045225">
    <property type="entry name" value="Uracil/uridine/allantoin_perm"/>
</dbReference>
<comment type="subcellular location">
    <subcellularLocation>
        <location evidence="1">Membrane</location>
        <topology evidence="1">Multi-pass membrane protein</topology>
    </subcellularLocation>
</comment>
<dbReference type="Proteomes" id="UP001147747">
    <property type="component" value="Unassembled WGS sequence"/>
</dbReference>
<evidence type="ECO:0000313" key="8">
    <source>
        <dbReference type="Proteomes" id="UP001147747"/>
    </source>
</evidence>
<name>A0A9X0BEF4_9EURO</name>
<keyword evidence="4 6" id="KW-1133">Transmembrane helix</keyword>
<proteinExistence type="inferred from homology"/>
<dbReference type="GO" id="GO:0015205">
    <property type="term" value="F:nucleobase transmembrane transporter activity"/>
    <property type="evidence" value="ECO:0007669"/>
    <property type="project" value="TreeGrafter"/>
</dbReference>
<evidence type="ECO:0000256" key="1">
    <source>
        <dbReference type="ARBA" id="ARBA00004141"/>
    </source>
</evidence>
<feature type="transmembrane region" description="Helical" evidence="6">
    <location>
        <begin position="184"/>
        <end position="202"/>
    </location>
</feature>
<protein>
    <recommendedName>
        <fullName evidence="9">Uracil permease</fullName>
    </recommendedName>
</protein>
<dbReference type="EMBL" id="JAPZBU010000003">
    <property type="protein sequence ID" value="KAJ5414018.1"/>
    <property type="molecule type" value="Genomic_DNA"/>
</dbReference>
<feature type="transmembrane region" description="Helical" evidence="6">
    <location>
        <begin position="416"/>
        <end position="437"/>
    </location>
</feature>
<feature type="transmembrane region" description="Helical" evidence="6">
    <location>
        <begin position="113"/>
        <end position="135"/>
    </location>
</feature>
<sequence length="540" mass="59784">MIQLADLLNKISVTTDARLSNAQFEIQFRQWKGFNFVFYWTADSLNLPIRIGDDWEQNTWMISSAMLENGLSWWQSWICVWIGNSIAACFVCLMGRIGAVYHIPFAVANRASFGVWGSFWPVATRCAMAIIWYSVQKTPWKLTYSLLIELEGECVTIMLEAIWSKYADVPNALPTKSGVTTKSFASFFLFWLLSLPALWIPVHKVRHLFTIKSIYSPAAAIGFVIWATNRAGGVGTVFKRPSTVHGGTLAWVIIKSIMQTLSNFTALIINIPDFARYAKTPESALWTQLITIPISFAITSLFGILLSTASTAIYGQPMWNPLTLLHEFLKDASSAERLGVFLIALGLALAQLGTNVAANSVSGGTNMAALLPRFINIRRGSYICAALSLAVCPSSHKSNECIIVENNLFPAEFNIFLTALSTFLCPIIGVIISDYYLVRGGCLDVKELYSARKSGPYYGIYGVSWRAYLAYILGISINIPDFAGIIGANVPSGAQRIYDVNFISGFIVSMGIYWILARIQRAFSISDDLNRAQNNQICSV</sequence>
<keyword evidence="5 6" id="KW-0472">Membrane</keyword>
<comment type="caution">
    <text evidence="7">The sequence shown here is derived from an EMBL/GenBank/DDBJ whole genome shotgun (WGS) entry which is preliminary data.</text>
</comment>
<comment type="similarity">
    <text evidence="2">Belongs to the purine-cytosine permease (2.A.39) family.</text>
</comment>
<feature type="transmembrane region" description="Helical" evidence="6">
    <location>
        <begin position="458"/>
        <end position="477"/>
    </location>
</feature>
<accession>A0A9X0BEF4</accession>
<dbReference type="InterPro" id="IPR001248">
    <property type="entry name" value="Pur-cyt_permease"/>
</dbReference>
<keyword evidence="8" id="KW-1185">Reference proteome</keyword>
<dbReference type="OrthoDB" id="2018619at2759"/>
<dbReference type="GeneID" id="81364262"/>
<dbReference type="PANTHER" id="PTHR30618:SF2">
    <property type="entry name" value="ALLANTOIN PERMEASE-RELATED"/>
    <property type="match status" value="1"/>
</dbReference>
<evidence type="ECO:0000313" key="7">
    <source>
        <dbReference type="EMBL" id="KAJ5414018.1"/>
    </source>
</evidence>
<evidence type="ECO:0008006" key="9">
    <source>
        <dbReference type="Google" id="ProtNLM"/>
    </source>
</evidence>
<reference evidence="7" key="1">
    <citation type="submission" date="2022-12" db="EMBL/GenBank/DDBJ databases">
        <authorList>
            <person name="Petersen C."/>
        </authorList>
    </citation>
    <scope>NUCLEOTIDE SEQUENCE</scope>
    <source>
        <strain evidence="7">IBT 29677</strain>
    </source>
</reference>
<reference evidence="7" key="2">
    <citation type="journal article" date="2023" name="IMA Fungus">
        <title>Comparative genomic study of the Penicillium genus elucidates a diverse pangenome and 15 lateral gene transfer events.</title>
        <authorList>
            <person name="Petersen C."/>
            <person name="Sorensen T."/>
            <person name="Nielsen M.R."/>
            <person name="Sondergaard T.E."/>
            <person name="Sorensen J.L."/>
            <person name="Fitzpatrick D.A."/>
            <person name="Frisvad J.C."/>
            <person name="Nielsen K.L."/>
        </authorList>
    </citation>
    <scope>NUCLEOTIDE SEQUENCE</scope>
    <source>
        <strain evidence="7">IBT 29677</strain>
    </source>
</reference>
<evidence type="ECO:0000256" key="5">
    <source>
        <dbReference type="ARBA" id="ARBA00023136"/>
    </source>
</evidence>
<gene>
    <name evidence="7" type="ORF">N7509_000645</name>
</gene>
<dbReference type="NCBIfam" id="TIGR00800">
    <property type="entry name" value="ncs1"/>
    <property type="match status" value="1"/>
</dbReference>
<organism evidence="7 8">
    <name type="scientific">Penicillium cosmopolitanum</name>
    <dbReference type="NCBI Taxonomy" id="1131564"/>
    <lineage>
        <taxon>Eukaryota</taxon>
        <taxon>Fungi</taxon>
        <taxon>Dikarya</taxon>
        <taxon>Ascomycota</taxon>
        <taxon>Pezizomycotina</taxon>
        <taxon>Eurotiomycetes</taxon>
        <taxon>Eurotiomycetidae</taxon>
        <taxon>Eurotiales</taxon>
        <taxon>Aspergillaceae</taxon>
        <taxon>Penicillium</taxon>
    </lineage>
</organism>
<keyword evidence="3 6" id="KW-0812">Transmembrane</keyword>
<dbReference type="FunFam" id="1.10.4160.10:FF:000001">
    <property type="entry name" value="Uracil permease, putative"/>
    <property type="match status" value="1"/>
</dbReference>
<dbReference type="AlphaFoldDB" id="A0A9X0BEF4"/>
<feature type="transmembrane region" description="Helical" evidence="6">
    <location>
        <begin position="497"/>
        <end position="516"/>
    </location>
</feature>
<dbReference type="PANTHER" id="PTHR30618">
    <property type="entry name" value="NCS1 FAMILY PURINE/PYRIMIDINE TRANSPORTER"/>
    <property type="match status" value="1"/>
</dbReference>
<dbReference type="Pfam" id="PF02133">
    <property type="entry name" value="Transp_cyt_pur"/>
    <property type="match status" value="1"/>
</dbReference>
<feature type="transmembrane region" description="Helical" evidence="6">
    <location>
        <begin position="74"/>
        <end position="101"/>
    </location>
</feature>
<feature type="transmembrane region" description="Helical" evidence="6">
    <location>
        <begin position="209"/>
        <end position="228"/>
    </location>
</feature>
<feature type="transmembrane region" description="Helical" evidence="6">
    <location>
        <begin position="338"/>
        <end position="358"/>
    </location>
</feature>
<evidence type="ECO:0000256" key="3">
    <source>
        <dbReference type="ARBA" id="ARBA00022692"/>
    </source>
</evidence>
<dbReference type="Gene3D" id="1.10.4160.10">
    <property type="entry name" value="Hydantoin permease"/>
    <property type="match status" value="1"/>
</dbReference>
<feature type="transmembrane region" description="Helical" evidence="6">
    <location>
        <begin position="289"/>
        <end position="314"/>
    </location>
</feature>
<evidence type="ECO:0000256" key="2">
    <source>
        <dbReference type="ARBA" id="ARBA00008974"/>
    </source>
</evidence>
<evidence type="ECO:0000256" key="6">
    <source>
        <dbReference type="SAM" id="Phobius"/>
    </source>
</evidence>
<dbReference type="RefSeq" id="XP_056493864.1">
    <property type="nucleotide sequence ID" value="XM_056625282.1"/>
</dbReference>